<dbReference type="InterPro" id="IPR019786">
    <property type="entry name" value="Zinc_finger_PHD-type_CS"/>
</dbReference>
<evidence type="ECO:0000313" key="7">
    <source>
        <dbReference type="EMBL" id="GIC93902.1"/>
    </source>
</evidence>
<dbReference type="RefSeq" id="XP_043151168.1">
    <property type="nucleotide sequence ID" value="XM_043295233.1"/>
</dbReference>
<dbReference type="InterPro" id="IPR001965">
    <property type="entry name" value="Znf_PHD"/>
</dbReference>
<proteinExistence type="predicted"/>
<feature type="compositionally biased region" description="Polar residues" evidence="5">
    <location>
        <begin position="543"/>
        <end position="555"/>
    </location>
</feature>
<keyword evidence="2 4" id="KW-0863">Zinc-finger</keyword>
<feature type="compositionally biased region" description="Low complexity" evidence="5">
    <location>
        <begin position="172"/>
        <end position="182"/>
    </location>
</feature>
<feature type="compositionally biased region" description="Polar residues" evidence="5">
    <location>
        <begin position="305"/>
        <end position="317"/>
    </location>
</feature>
<evidence type="ECO:0000256" key="4">
    <source>
        <dbReference type="PROSITE-ProRule" id="PRU00146"/>
    </source>
</evidence>
<feature type="compositionally biased region" description="Low complexity" evidence="5">
    <location>
        <begin position="18"/>
        <end position="32"/>
    </location>
</feature>
<dbReference type="InterPro" id="IPR011011">
    <property type="entry name" value="Znf_FYVE_PHD"/>
</dbReference>
<organism evidence="7 8">
    <name type="scientific">Aspergillus udagawae</name>
    <dbReference type="NCBI Taxonomy" id="91492"/>
    <lineage>
        <taxon>Eukaryota</taxon>
        <taxon>Fungi</taxon>
        <taxon>Dikarya</taxon>
        <taxon>Ascomycota</taxon>
        <taxon>Pezizomycotina</taxon>
        <taxon>Eurotiomycetes</taxon>
        <taxon>Eurotiomycetidae</taxon>
        <taxon>Eurotiales</taxon>
        <taxon>Aspergillaceae</taxon>
        <taxon>Aspergillus</taxon>
        <taxon>Aspergillus subgen. Fumigati</taxon>
    </lineage>
</organism>
<keyword evidence="3" id="KW-0862">Zinc</keyword>
<evidence type="ECO:0000256" key="5">
    <source>
        <dbReference type="SAM" id="MobiDB-lite"/>
    </source>
</evidence>
<feature type="region of interest" description="Disordered" evidence="5">
    <location>
        <begin position="143"/>
        <end position="200"/>
    </location>
</feature>
<evidence type="ECO:0000313" key="8">
    <source>
        <dbReference type="Proteomes" id="UP000036893"/>
    </source>
</evidence>
<feature type="region of interest" description="Disordered" evidence="5">
    <location>
        <begin position="521"/>
        <end position="573"/>
    </location>
</feature>
<feature type="compositionally biased region" description="Polar residues" evidence="5">
    <location>
        <begin position="328"/>
        <end position="344"/>
    </location>
</feature>
<dbReference type="GO" id="GO:0008270">
    <property type="term" value="F:zinc ion binding"/>
    <property type="evidence" value="ECO:0007669"/>
    <property type="project" value="UniProtKB-KW"/>
</dbReference>
<reference evidence="7" key="2">
    <citation type="submission" date="2021-01" db="EMBL/GenBank/DDBJ databases">
        <title>Pan-genome distribution and transcriptional activeness of fungal secondary metabolism genes in Aspergillus section Fumigati.</title>
        <authorList>
            <person name="Takahashi H."/>
            <person name="Umemura M."/>
            <person name="Ninomiya A."/>
            <person name="Kusuya Y."/>
            <person name="Urayama S."/>
            <person name="Shimizu M."/>
            <person name="Watanabe A."/>
            <person name="Kamei K."/>
            <person name="Yaguchi T."/>
            <person name="Hagiwara D."/>
        </authorList>
    </citation>
    <scope>NUCLEOTIDE SEQUENCE</scope>
    <source>
        <strain evidence="7">IFM 46973</strain>
    </source>
</reference>
<sequence>MSRQYGATSSLESTLDGTPSTTSSPHPSVSTVEGDTANSTPPSSIDLSSKTSCSTGTVRGKVQIPKLSAATTELLARIAGNIRGDQQNNDSFATRWGTSTFDPSLDSLNFQRLNTMKASSTIIELPTAPFAYTNNTLAPTAISNQPPIASEESSSRPKKPVAIAPKPSVTISAGPSAPSAPSQIQPTLPSQPTALIPKAPLLPSQPTALISKAPMVPSAPSQIQPTFQPQPTALIPKAPLVPLAPKAAKVPGGSLQKATPKSRSRKNASNGSRKSRKRRRGGDSDGEDIIRADDSSSDESDIAPTATQTKSGRQVNRPSLYVPPASSPAVSKTNGTSSHGSETTGARRHKRVFRKSKEAYANCMHCQRGHSPQSNAIVFCDGCNRAWHQLCHDPPIDSDVVNVVEKEWHCRECKPVQISIVQPTVVRSNPDLQARKFAPIHHHVPCPKIEVGGELFSAEERRGYLSSLSHASLVELLVTISDQNPSLSMFPSNLKELQTSKFLFTSNISAGPVCAATSTHTLTTTETPASHTEKDTASEKPSTENTEESLPSASSSRKRHRYESDEESEYEEFQEHRLYPRAGNGFRLSVKVDDIDIMREDQACPTFSYALHGPAKARAEANETAPVWGAA</sequence>
<feature type="region of interest" description="Disordered" evidence="5">
    <location>
        <begin position="245"/>
        <end position="352"/>
    </location>
</feature>
<evidence type="ECO:0000256" key="3">
    <source>
        <dbReference type="ARBA" id="ARBA00022833"/>
    </source>
</evidence>
<comment type="caution">
    <text evidence="7">The sequence shown here is derived from an EMBL/GenBank/DDBJ whole genome shotgun (WGS) entry which is preliminary data.</text>
</comment>
<dbReference type="GeneID" id="66997867"/>
<evidence type="ECO:0000256" key="1">
    <source>
        <dbReference type="ARBA" id="ARBA00022723"/>
    </source>
</evidence>
<dbReference type="InterPro" id="IPR013083">
    <property type="entry name" value="Znf_RING/FYVE/PHD"/>
</dbReference>
<feature type="compositionally biased region" description="Polar residues" evidence="5">
    <location>
        <begin position="183"/>
        <end position="193"/>
    </location>
</feature>
<evidence type="ECO:0000259" key="6">
    <source>
        <dbReference type="PROSITE" id="PS50016"/>
    </source>
</evidence>
<dbReference type="Proteomes" id="UP000036893">
    <property type="component" value="Unassembled WGS sequence"/>
</dbReference>
<feature type="compositionally biased region" description="Polar residues" evidence="5">
    <location>
        <begin position="1"/>
        <end position="17"/>
    </location>
</feature>
<dbReference type="SMART" id="SM00249">
    <property type="entry name" value="PHD"/>
    <property type="match status" value="1"/>
</dbReference>
<dbReference type="Pfam" id="PF00628">
    <property type="entry name" value="PHD"/>
    <property type="match status" value="1"/>
</dbReference>
<feature type="region of interest" description="Disordered" evidence="5">
    <location>
        <begin position="1"/>
        <end position="56"/>
    </location>
</feature>
<name>A0A8E0QYS9_9EURO</name>
<feature type="domain" description="PHD-type" evidence="6">
    <location>
        <begin position="360"/>
        <end position="416"/>
    </location>
</feature>
<feature type="compositionally biased region" description="Low complexity" evidence="5">
    <location>
        <begin position="521"/>
        <end position="530"/>
    </location>
</feature>
<dbReference type="AlphaFoldDB" id="A0A8E0QYS9"/>
<evidence type="ECO:0000256" key="2">
    <source>
        <dbReference type="ARBA" id="ARBA00022771"/>
    </source>
</evidence>
<gene>
    <name evidence="7" type="ORF">Aud_010390</name>
</gene>
<keyword evidence="1" id="KW-0479">Metal-binding</keyword>
<dbReference type="InterPro" id="IPR019787">
    <property type="entry name" value="Znf_PHD-finger"/>
</dbReference>
<dbReference type="Gene3D" id="3.30.40.10">
    <property type="entry name" value="Zinc/RING finger domain, C3HC4 (zinc finger)"/>
    <property type="match status" value="1"/>
</dbReference>
<dbReference type="PROSITE" id="PS50016">
    <property type="entry name" value="ZF_PHD_2"/>
    <property type="match status" value="1"/>
</dbReference>
<feature type="compositionally biased region" description="Polar residues" evidence="5">
    <location>
        <begin position="36"/>
        <end position="56"/>
    </location>
</feature>
<dbReference type="SUPFAM" id="SSF57903">
    <property type="entry name" value="FYVE/PHD zinc finger"/>
    <property type="match status" value="1"/>
</dbReference>
<reference evidence="7" key="1">
    <citation type="journal article" date="2015" name="Genome Announc.">
        <title>Draft Genome Sequence of the Pathogenic Filamentous Fungus Aspergillus udagawae Strain IFM 46973T.</title>
        <authorList>
            <person name="Kusuya Y."/>
            <person name="Takahashi-Nakaguchi A."/>
            <person name="Takahashi H."/>
            <person name="Yaguchi T."/>
        </authorList>
    </citation>
    <scope>NUCLEOTIDE SEQUENCE</scope>
    <source>
        <strain evidence="7">IFM 46973</strain>
    </source>
</reference>
<dbReference type="EMBL" id="BBXM02000009">
    <property type="protein sequence ID" value="GIC93902.1"/>
    <property type="molecule type" value="Genomic_DNA"/>
</dbReference>
<accession>A0A8E0QYS9</accession>
<protein>
    <submittedName>
        <fullName evidence="7">Integrator complex subunit 12</fullName>
    </submittedName>
</protein>
<dbReference type="CDD" id="cd15502">
    <property type="entry name" value="PHD_Phf1p_Phf2p_like"/>
    <property type="match status" value="1"/>
</dbReference>
<dbReference type="PROSITE" id="PS01359">
    <property type="entry name" value="ZF_PHD_1"/>
    <property type="match status" value="1"/>
</dbReference>
<feature type="compositionally biased region" description="Basic and acidic residues" evidence="5">
    <location>
        <begin position="531"/>
        <end position="542"/>
    </location>
</feature>